<feature type="region of interest" description="Disordered" evidence="1">
    <location>
        <begin position="155"/>
        <end position="182"/>
    </location>
</feature>
<comment type="caution">
    <text evidence="2">The sequence shown here is derived from an EMBL/GenBank/DDBJ whole genome shotgun (WGS) entry which is preliminary data.</text>
</comment>
<feature type="region of interest" description="Disordered" evidence="1">
    <location>
        <begin position="1"/>
        <end position="84"/>
    </location>
</feature>
<reference evidence="2" key="1">
    <citation type="journal article" date="2020" name="bioRxiv">
        <title>Comparative genomics of Chlamydomonas.</title>
        <authorList>
            <person name="Craig R.J."/>
            <person name="Hasan A.R."/>
            <person name="Ness R.W."/>
            <person name="Keightley P.D."/>
        </authorList>
    </citation>
    <scope>NUCLEOTIDE SEQUENCE</scope>
    <source>
        <strain evidence="2">CCAP 11/173</strain>
    </source>
</reference>
<gene>
    <name evidence="2" type="ORF">HYH02_012225</name>
</gene>
<feature type="region of interest" description="Disordered" evidence="1">
    <location>
        <begin position="525"/>
        <end position="557"/>
    </location>
</feature>
<evidence type="ECO:0000313" key="2">
    <source>
        <dbReference type="EMBL" id="KAG2434559.1"/>
    </source>
</evidence>
<feature type="compositionally biased region" description="Acidic residues" evidence="1">
    <location>
        <begin position="544"/>
        <end position="557"/>
    </location>
</feature>
<name>A0A835SWL8_9CHLO</name>
<keyword evidence="3" id="KW-1185">Reference proteome</keyword>
<accession>A0A835SWL8</accession>
<feature type="compositionally biased region" description="Low complexity" evidence="1">
    <location>
        <begin position="1005"/>
        <end position="1016"/>
    </location>
</feature>
<feature type="compositionally biased region" description="Basic residues" evidence="1">
    <location>
        <begin position="27"/>
        <end position="40"/>
    </location>
</feature>
<organism evidence="2 3">
    <name type="scientific">Chlamydomonas schloesseri</name>
    <dbReference type="NCBI Taxonomy" id="2026947"/>
    <lineage>
        <taxon>Eukaryota</taxon>
        <taxon>Viridiplantae</taxon>
        <taxon>Chlorophyta</taxon>
        <taxon>core chlorophytes</taxon>
        <taxon>Chlorophyceae</taxon>
        <taxon>CS clade</taxon>
        <taxon>Chlamydomonadales</taxon>
        <taxon>Chlamydomonadaceae</taxon>
        <taxon>Chlamydomonas</taxon>
    </lineage>
</organism>
<feature type="region of interest" description="Disordered" evidence="1">
    <location>
        <begin position="964"/>
        <end position="1016"/>
    </location>
</feature>
<dbReference type="EMBL" id="JAEHOD010000056">
    <property type="protein sequence ID" value="KAG2434559.1"/>
    <property type="molecule type" value="Genomic_DNA"/>
</dbReference>
<dbReference type="Proteomes" id="UP000613740">
    <property type="component" value="Unassembled WGS sequence"/>
</dbReference>
<proteinExistence type="predicted"/>
<feature type="compositionally biased region" description="Low complexity" evidence="1">
    <location>
        <begin position="41"/>
        <end position="68"/>
    </location>
</feature>
<sequence>MPPRGSACRGSLLPGVSPSAGTSTIHSGRRRSSSSCHHRLSTVAAAAASRDGASAGTAPASTSTSTGGWDPAAPPPPSPTSSAALLGDWSEHAVWQAAIEGAVGSGDPAAAAALLRSLAGLRLLLPDLEPHWAEQLSVQQKLVAIEHMLTGTAASASASSSSPSSPSTSASTASTASSQGQGPQWDVCLYGEAQRAAGELRGLAPFFRQYGTRATESCFQHSSWVLGEALMGAARNYSGPGSTLLRARDLEVAAVAVRGLRRAHEGHLGALVRLQCRLALALPQVGQRLVELRTALSQQQQLGPGAVAVDVGHLAATNLALLLPPAYTGSAVAAAADSSSSSADGGASGGQHLERCSSLTLDFRTSGDEEDAVRHPALLAPWCVAGVGAEVARNITTLRLSIDVDLPTLTTAVLALAGTLRHVRRLELDSCDGAGGFTQFYNMHNSLRNAFPALEELNLPALACLRGLEAFTGSALHTVRVMAGSPGHLRMAHVRSLVQLQQLRHLDLAGAGWDVVWYGHDEAWDEDEDNHEDGGAGDAGELPPGDEGDEETLGELEEEGRNQLWALRRLLASAPPALESLRLPDGLQDVRLSGGRITSVETEVGDGTIAAGNSVAAALLPQLTSMDQRLPLLKIAAMGDRAAEITQLLQPHTPFARLLARTDRVELGELGLSTYGCAQPAAEAAAALQAAVRAARALPSRLRVYGSGWSIGLQVASRRAGSEAGSSSSSSALQISAAAPHGCPGQQALPPVAEATAVHVLAAATGRAWEAAVAAEGLAAQAEAAMARYARAVAPHQEVPWHLSGLLQPLDVLLRGPLVWQLTCGPAGGGGGAGGGSGGGGQQHLHLLLLREWLVRLIQQEPQPARLPSWLRPGAAAAGLAHCSLAPCGGPGSPSHSSSAVVRVSCTDAIAALQLYRAAVKVAGQTPGLLLVAATRTSAEPWSRDVEQVIRKLWDGHLASASAAAAASEESSGGGASRPAKDNKAGGAGRAGGRQAAAHDRDAQQHQLSAAAGQQQAGTGGAAAASVAADGSSSSSGLECDLAALQHLLLLAEQANKAIVDIELA</sequence>
<evidence type="ECO:0000313" key="3">
    <source>
        <dbReference type="Proteomes" id="UP000613740"/>
    </source>
</evidence>
<evidence type="ECO:0000256" key="1">
    <source>
        <dbReference type="SAM" id="MobiDB-lite"/>
    </source>
</evidence>
<dbReference type="AlphaFoldDB" id="A0A835SWL8"/>
<protein>
    <submittedName>
        <fullName evidence="2">Uncharacterized protein</fullName>
    </submittedName>
</protein>
<dbReference type="OrthoDB" id="549772at2759"/>
<feature type="compositionally biased region" description="Low complexity" evidence="1">
    <location>
        <begin position="155"/>
        <end position="178"/>
    </location>
</feature>